<evidence type="ECO:0000256" key="2">
    <source>
        <dbReference type="ARBA" id="ARBA00022692"/>
    </source>
</evidence>
<evidence type="ECO:0000256" key="3">
    <source>
        <dbReference type="ARBA" id="ARBA00022989"/>
    </source>
</evidence>
<reference evidence="6" key="1">
    <citation type="journal article" date="2020" name="mSystems">
        <title>Genome- and Community-Level Interaction Insights into Carbon Utilization and Element Cycling Functions of Hydrothermarchaeota in Hydrothermal Sediment.</title>
        <authorList>
            <person name="Zhou Z."/>
            <person name="Liu Y."/>
            <person name="Xu W."/>
            <person name="Pan J."/>
            <person name="Luo Z.H."/>
            <person name="Li M."/>
        </authorList>
    </citation>
    <scope>NUCLEOTIDE SEQUENCE [LARGE SCALE GENOMIC DNA]</scope>
    <source>
        <strain evidence="6">SpSt-876</strain>
    </source>
</reference>
<dbReference type="Pfam" id="PF09685">
    <property type="entry name" value="MamF_MmsF"/>
    <property type="match status" value="1"/>
</dbReference>
<comment type="subcellular location">
    <subcellularLocation>
        <location evidence="1">Membrane</location>
        <topology evidence="1">Multi-pass membrane protein</topology>
    </subcellularLocation>
</comment>
<keyword evidence="3 5" id="KW-1133">Transmembrane helix</keyword>
<proteinExistence type="predicted"/>
<feature type="transmembrane region" description="Helical" evidence="5">
    <location>
        <begin position="12"/>
        <end position="31"/>
    </location>
</feature>
<evidence type="ECO:0000256" key="5">
    <source>
        <dbReference type="SAM" id="Phobius"/>
    </source>
</evidence>
<keyword evidence="2 5" id="KW-0812">Transmembrane</keyword>
<dbReference type="InterPro" id="IPR019109">
    <property type="entry name" value="MamF_MmsF"/>
</dbReference>
<comment type="caution">
    <text evidence="6">The sequence shown here is derived from an EMBL/GenBank/DDBJ whole genome shotgun (WGS) entry which is preliminary data.</text>
</comment>
<dbReference type="EMBL" id="DTLI01000241">
    <property type="protein sequence ID" value="HHS53159.1"/>
    <property type="molecule type" value="Genomic_DNA"/>
</dbReference>
<sequence>MTQSTDSNVRMLSAIGYIPFLFFIPLFANREDEYAQFHAKQSLVLFCVLILAWIAIWLVDLIFGGILGRIFILGFLFKGMAWLIHNILGTILSLGYLVLVILGIINASSGNFWRIPIIGAYAERLKI</sequence>
<evidence type="ECO:0000256" key="1">
    <source>
        <dbReference type="ARBA" id="ARBA00004141"/>
    </source>
</evidence>
<evidence type="ECO:0000313" key="6">
    <source>
        <dbReference type="EMBL" id="HHS53159.1"/>
    </source>
</evidence>
<evidence type="ECO:0008006" key="7">
    <source>
        <dbReference type="Google" id="ProtNLM"/>
    </source>
</evidence>
<feature type="transmembrane region" description="Helical" evidence="5">
    <location>
        <begin position="43"/>
        <end position="76"/>
    </location>
</feature>
<protein>
    <recommendedName>
        <fullName evidence="7">DUF4870 domain-containing protein</fullName>
    </recommendedName>
</protein>
<keyword evidence="4 5" id="KW-0472">Membrane</keyword>
<name>A0A7C6EE67_UNCW3</name>
<organism evidence="6">
    <name type="scientific">candidate division WOR-3 bacterium</name>
    <dbReference type="NCBI Taxonomy" id="2052148"/>
    <lineage>
        <taxon>Bacteria</taxon>
        <taxon>Bacteria division WOR-3</taxon>
    </lineage>
</organism>
<accession>A0A7C6EE67</accession>
<feature type="transmembrane region" description="Helical" evidence="5">
    <location>
        <begin position="82"/>
        <end position="105"/>
    </location>
</feature>
<gene>
    <name evidence="6" type="ORF">ENW73_09990</name>
</gene>
<dbReference type="AlphaFoldDB" id="A0A7C6EE67"/>
<evidence type="ECO:0000256" key="4">
    <source>
        <dbReference type="ARBA" id="ARBA00023136"/>
    </source>
</evidence>